<dbReference type="Gene3D" id="3.30.750.24">
    <property type="entry name" value="STAS domain"/>
    <property type="match status" value="1"/>
</dbReference>
<dbReference type="InterPro" id="IPR036513">
    <property type="entry name" value="STAS_dom_sf"/>
</dbReference>
<protein>
    <recommendedName>
        <fullName evidence="1">STAS domain-containing protein</fullName>
    </recommendedName>
</protein>
<dbReference type="CDD" id="cd07043">
    <property type="entry name" value="STAS_anti-anti-sigma_factors"/>
    <property type="match status" value="1"/>
</dbReference>
<dbReference type="Pfam" id="PF13466">
    <property type="entry name" value="STAS_2"/>
    <property type="match status" value="1"/>
</dbReference>
<feature type="domain" description="STAS" evidence="1">
    <location>
        <begin position="46"/>
        <end position="134"/>
    </location>
</feature>
<keyword evidence="3" id="KW-1185">Reference proteome</keyword>
<dbReference type="PROSITE" id="PS50801">
    <property type="entry name" value="STAS"/>
    <property type="match status" value="1"/>
</dbReference>
<dbReference type="PANTHER" id="PTHR35849:SF2">
    <property type="entry name" value="BLR2341 PROTEIN"/>
    <property type="match status" value="1"/>
</dbReference>
<dbReference type="InterPro" id="IPR058548">
    <property type="entry name" value="MlaB-like_STAS"/>
</dbReference>
<accession>A0A1E5PLB0</accession>
<dbReference type="EMBL" id="MEHK01000001">
    <property type="protein sequence ID" value="OEJ30358.1"/>
    <property type="molecule type" value="Genomic_DNA"/>
</dbReference>
<dbReference type="SUPFAM" id="SSF52091">
    <property type="entry name" value="SpoIIaa-like"/>
    <property type="match status" value="1"/>
</dbReference>
<dbReference type="PANTHER" id="PTHR35849">
    <property type="entry name" value="BLR2341 PROTEIN"/>
    <property type="match status" value="1"/>
</dbReference>
<dbReference type="InterPro" id="IPR052746">
    <property type="entry name" value="MlaB_ABC_Transporter"/>
</dbReference>
<reference evidence="2 3" key="1">
    <citation type="submission" date="2016-08" db="EMBL/GenBank/DDBJ databases">
        <title>The complete genome of Streptomyces subrutilus 10-1-1.</title>
        <authorList>
            <person name="Chen X."/>
        </authorList>
    </citation>
    <scope>NUCLEOTIDE SEQUENCE [LARGE SCALE GENOMIC DNA]</scope>
    <source>
        <strain evidence="2 3">10-1-1</strain>
    </source>
</reference>
<comment type="caution">
    <text evidence="2">The sequence shown here is derived from an EMBL/GenBank/DDBJ whole genome shotgun (WGS) entry which is preliminary data.</text>
</comment>
<organism evidence="2 3">
    <name type="scientific">Streptomyces subrutilus</name>
    <dbReference type="NCBI Taxonomy" id="36818"/>
    <lineage>
        <taxon>Bacteria</taxon>
        <taxon>Bacillati</taxon>
        <taxon>Actinomycetota</taxon>
        <taxon>Actinomycetes</taxon>
        <taxon>Kitasatosporales</taxon>
        <taxon>Streptomycetaceae</taxon>
        <taxon>Streptomyces</taxon>
    </lineage>
</organism>
<gene>
    <name evidence="2" type="ORF">BGK67_02400</name>
</gene>
<sequence length="134" mass="13992">MWTKLVAHCGPTRSGEADMTTIEHEVPLDPPAAEGLEIGVAPAPSGMVDVCVSGEIDFHNAAALRDVLLIALTSHRGTLRLDLAAVTFCDCAGLNALLAARAAALRAGRGLHITAAGRPVERLLDLTDTRSLFA</sequence>
<evidence type="ECO:0000259" key="1">
    <source>
        <dbReference type="PROSITE" id="PS50801"/>
    </source>
</evidence>
<name>A0A1E5PLB0_9ACTN</name>
<dbReference type="InterPro" id="IPR002645">
    <property type="entry name" value="STAS_dom"/>
</dbReference>
<dbReference type="AlphaFoldDB" id="A0A1E5PLB0"/>
<dbReference type="STRING" id="36818.BGK67_02400"/>
<evidence type="ECO:0000313" key="2">
    <source>
        <dbReference type="EMBL" id="OEJ30358.1"/>
    </source>
</evidence>
<dbReference type="Proteomes" id="UP000095705">
    <property type="component" value="Unassembled WGS sequence"/>
</dbReference>
<evidence type="ECO:0000313" key="3">
    <source>
        <dbReference type="Proteomes" id="UP000095705"/>
    </source>
</evidence>
<proteinExistence type="predicted"/>